<dbReference type="Proteomes" id="UP000293912">
    <property type="component" value="Chromosome"/>
</dbReference>
<dbReference type="AlphaFoldDB" id="A0A4P6X040"/>
<gene>
    <name evidence="1" type="ORF">HPF_16930</name>
</gene>
<keyword evidence="2" id="KW-1185">Reference proteome</keyword>
<protein>
    <submittedName>
        <fullName evidence="1">Uncharacterized protein</fullName>
    </submittedName>
</protein>
<accession>A0A4P6X040</accession>
<sequence>MTHRGQAQLAIWSDIEPGQETDYLHWLTREHVLERVGVDGFLSGRVFRAEAGGKRRFFITYELQDAGVLAGPSYLARLNAPTPWSQRTMPILQNFARGGGPVVARAGLGNGSVVAPLRLDLAAAGLQDAGAQQALVQKVAGLDAVAQVWLMQVDAAGTGVQTKEKSMRRSVEGVFDGVLVVEALHAAGAQAALDGLLGRELAGAGVSDPQLFSASFQLDRRLAGLDGAN</sequence>
<evidence type="ECO:0000313" key="1">
    <source>
        <dbReference type="EMBL" id="QBM29380.1"/>
    </source>
</evidence>
<evidence type="ECO:0000313" key="2">
    <source>
        <dbReference type="Proteomes" id="UP000293912"/>
    </source>
</evidence>
<name>A0A4P6X040_HYDPS</name>
<proteinExistence type="predicted"/>
<dbReference type="EMBL" id="CP037867">
    <property type="protein sequence ID" value="QBM29380.1"/>
    <property type="molecule type" value="Genomic_DNA"/>
</dbReference>
<organism evidence="1 2">
    <name type="scientific">Hydrogenophaga pseudoflava</name>
    <name type="common">Pseudomonas carboxydoflava</name>
    <dbReference type="NCBI Taxonomy" id="47421"/>
    <lineage>
        <taxon>Bacteria</taxon>
        <taxon>Pseudomonadati</taxon>
        <taxon>Pseudomonadota</taxon>
        <taxon>Betaproteobacteria</taxon>
        <taxon>Burkholderiales</taxon>
        <taxon>Comamonadaceae</taxon>
        <taxon>Hydrogenophaga</taxon>
    </lineage>
</organism>
<reference evidence="1 2" key="1">
    <citation type="submission" date="2019-03" db="EMBL/GenBank/DDBJ databases">
        <authorList>
            <person name="Sebastian G."/>
            <person name="Baumann P."/>
            <person name="Ruckert C."/>
            <person name="Kalinowski J."/>
            <person name="Nebel B."/>
            <person name="Takors R."/>
            <person name="Blombach B."/>
        </authorList>
    </citation>
    <scope>NUCLEOTIDE SEQUENCE [LARGE SCALE GENOMIC DNA]</scope>
    <source>
        <strain evidence="1 2">DSM 1084</strain>
    </source>
</reference>
<dbReference type="RefSeq" id="WP_066156004.1">
    <property type="nucleotide sequence ID" value="NZ_CP037867.1"/>
</dbReference>
<dbReference type="KEGG" id="hpse:HPF_16930"/>